<evidence type="ECO:0000256" key="3">
    <source>
        <dbReference type="ARBA" id="ARBA00007681"/>
    </source>
</evidence>
<dbReference type="SUPFAM" id="SSF51905">
    <property type="entry name" value="FAD/NAD(P)-binding domain"/>
    <property type="match status" value="1"/>
</dbReference>
<keyword evidence="6" id="KW-0375">Hydrogen ion transport</keyword>
<reference evidence="14" key="1">
    <citation type="submission" date="2023-08" db="EMBL/GenBank/DDBJ databases">
        <authorList>
            <person name="Chen Y."/>
            <person name="Shah S."/>
            <person name="Dougan E. K."/>
            <person name="Thang M."/>
            <person name="Chan C."/>
        </authorList>
    </citation>
    <scope>NUCLEOTIDE SEQUENCE</scope>
</reference>
<evidence type="ECO:0000256" key="5">
    <source>
        <dbReference type="ARBA" id="ARBA00022630"/>
    </source>
</evidence>
<evidence type="ECO:0000256" key="13">
    <source>
        <dbReference type="ARBA" id="ARBA00023310"/>
    </source>
</evidence>
<dbReference type="GO" id="GO:0045259">
    <property type="term" value="C:proton-transporting ATP synthase complex"/>
    <property type="evidence" value="ECO:0007669"/>
    <property type="project" value="UniProtKB-KW"/>
</dbReference>
<evidence type="ECO:0000256" key="12">
    <source>
        <dbReference type="ARBA" id="ARBA00023196"/>
    </source>
</evidence>
<dbReference type="NCBIfam" id="TIGR01146">
    <property type="entry name" value="ATPsyn_F1gamma"/>
    <property type="match status" value="1"/>
</dbReference>
<dbReference type="InterPro" id="IPR055275">
    <property type="entry name" value="Ferredox_Rdtase"/>
</dbReference>
<dbReference type="InterPro" id="IPR000131">
    <property type="entry name" value="ATP_synth_F1_gsu"/>
</dbReference>
<dbReference type="Gene3D" id="1.10.287.80">
    <property type="entry name" value="ATP synthase, gamma subunit, helix hairpin domain"/>
    <property type="match status" value="2"/>
</dbReference>
<evidence type="ECO:0000313" key="15">
    <source>
        <dbReference type="Proteomes" id="UP001178507"/>
    </source>
</evidence>
<dbReference type="CDD" id="cd12151">
    <property type="entry name" value="F1-ATPase_gamma"/>
    <property type="match status" value="1"/>
</dbReference>
<evidence type="ECO:0000256" key="9">
    <source>
        <dbReference type="ARBA" id="ARBA00023002"/>
    </source>
</evidence>
<comment type="caution">
    <text evidence="14">The sequence shown here is derived from an EMBL/GenBank/DDBJ whole genome shotgun (WGS) entry which is preliminary data.</text>
</comment>
<protein>
    <recommendedName>
        <fullName evidence="16">Adrenodoxin-NADP(+) reductase</fullName>
    </recommendedName>
</protein>
<comment type="subcellular location">
    <subcellularLocation>
        <location evidence="2">Membrane</location>
        <topology evidence="2">Peripheral membrane protein</topology>
    </subcellularLocation>
</comment>
<dbReference type="Proteomes" id="UP001178507">
    <property type="component" value="Unassembled WGS sequence"/>
</dbReference>
<dbReference type="InterPro" id="IPR036188">
    <property type="entry name" value="FAD/NAD-bd_sf"/>
</dbReference>
<keyword evidence="11" id="KW-0472">Membrane</keyword>
<dbReference type="SUPFAM" id="SSF51971">
    <property type="entry name" value="Nucleotide-binding domain"/>
    <property type="match status" value="1"/>
</dbReference>
<keyword evidence="9" id="KW-0560">Oxidoreductase</keyword>
<organism evidence="14 15">
    <name type="scientific">Effrenium voratum</name>
    <dbReference type="NCBI Taxonomy" id="2562239"/>
    <lineage>
        <taxon>Eukaryota</taxon>
        <taxon>Sar</taxon>
        <taxon>Alveolata</taxon>
        <taxon>Dinophyceae</taxon>
        <taxon>Suessiales</taxon>
        <taxon>Symbiodiniaceae</taxon>
        <taxon>Effrenium</taxon>
    </lineage>
</organism>
<dbReference type="Pfam" id="PF00231">
    <property type="entry name" value="ATP-synt"/>
    <property type="match status" value="1"/>
</dbReference>
<dbReference type="Gene3D" id="3.50.50.60">
    <property type="entry name" value="FAD/NAD(P)-binding domain"/>
    <property type="match status" value="1"/>
</dbReference>
<proteinExistence type="inferred from homology"/>
<keyword evidence="10" id="KW-0406">Ion transport</keyword>
<keyword evidence="8" id="KW-0521">NADP</keyword>
<evidence type="ECO:0000256" key="1">
    <source>
        <dbReference type="ARBA" id="ARBA00001974"/>
    </source>
</evidence>
<comment type="cofactor">
    <cofactor evidence="1">
        <name>FAD</name>
        <dbReference type="ChEBI" id="CHEBI:57692"/>
    </cofactor>
</comment>
<dbReference type="SUPFAM" id="SSF52943">
    <property type="entry name" value="ATP synthase (F1-ATPase), gamma subunit"/>
    <property type="match status" value="1"/>
</dbReference>
<evidence type="ECO:0000256" key="8">
    <source>
        <dbReference type="ARBA" id="ARBA00022857"/>
    </source>
</evidence>
<dbReference type="Gene3D" id="3.40.50.720">
    <property type="entry name" value="NAD(P)-binding Rossmann-like Domain"/>
    <property type="match status" value="1"/>
</dbReference>
<evidence type="ECO:0000256" key="4">
    <source>
        <dbReference type="ARBA" id="ARBA00022448"/>
    </source>
</evidence>
<dbReference type="EMBL" id="CAUJNA010002244">
    <property type="protein sequence ID" value="CAJ1392016.1"/>
    <property type="molecule type" value="Genomic_DNA"/>
</dbReference>
<keyword evidence="12" id="KW-0139">CF(1)</keyword>
<gene>
    <name evidence="14" type="ORF">EVOR1521_LOCUS17216</name>
</gene>
<keyword evidence="5" id="KW-0285">Flavoprotein</keyword>
<evidence type="ECO:0000256" key="10">
    <source>
        <dbReference type="ARBA" id="ARBA00023065"/>
    </source>
</evidence>
<dbReference type="PANTHER" id="PTHR48467:SF1">
    <property type="entry name" value="GLUTAMATE SYNTHASE 1 [NADH], CHLOROPLASTIC-LIKE"/>
    <property type="match status" value="1"/>
</dbReference>
<dbReference type="Gene3D" id="3.40.1380.10">
    <property type="match status" value="1"/>
</dbReference>
<evidence type="ECO:0000313" key="14">
    <source>
        <dbReference type="EMBL" id="CAJ1392016.1"/>
    </source>
</evidence>
<evidence type="ECO:0000256" key="6">
    <source>
        <dbReference type="ARBA" id="ARBA00022781"/>
    </source>
</evidence>
<dbReference type="AlphaFoldDB" id="A0AA36IQA7"/>
<evidence type="ECO:0000256" key="7">
    <source>
        <dbReference type="ARBA" id="ARBA00022827"/>
    </source>
</evidence>
<keyword evidence="7" id="KW-0274">FAD</keyword>
<evidence type="ECO:0000256" key="11">
    <source>
        <dbReference type="ARBA" id="ARBA00023136"/>
    </source>
</evidence>
<dbReference type="GO" id="GO:0016491">
    <property type="term" value="F:oxidoreductase activity"/>
    <property type="evidence" value="ECO:0007669"/>
    <property type="project" value="UniProtKB-KW"/>
</dbReference>
<dbReference type="PRINTS" id="PR00126">
    <property type="entry name" value="ATPASEGAMMA"/>
</dbReference>
<keyword evidence="13" id="KW-0066">ATP synthesis</keyword>
<sequence>MKIDMFERLPTPFGLVRFGVAPDHPEVKNVINDFTAVAAAPNFRFFGNTEIGPEVPLERLRPGEATRARSGVAISANWTHHTNQLASLERRGSVGVTLAVGLVLFAASCVWKHAEVDFVSAVQSKSRSVKVARCAGDKALKDRVTSIGKTSKLTDAMRLVAAAKVRAAQNGVAKSRPFSDELLGMIKGLVKRLKGTGLEADLPMLRVPEKVKEVGILMMTANRGLCGAYNTFVIKKTGARIEDLNKQGITPKLLIVGKKGLAGMKTRFPKDIKYNYTEEWFAMPDTIKAKDSAEIAETLENYFLSGEVDKIEIAYGKFINLISNEPTIRTLLPLSPTGIEDPEDETFRLTTESGKLKVEREKQKSPKAKEIEADVIFDQPPGVILNSMLPLYLNSQILSLMFDAQASELSSRMSAMKAATDNAKELQKKLLVLYNKKRQAAITAEICEQSAAATALESADVKGKAGPALGVVDNEKSVAEDFMKELDSGDIPDAPVSVDTFGPLTRAELKVTADAGFTAFCHSNAEEPRQIYDAVILCSGASGERRLGIPGEDAFGVVGAPAFVKWYNSHPDYQDELQFNPPGEAAVVVGQGNVALDVARLLLRSPPDLHATDMDSKAVEAITGWQKAGLRTVHIVGRRGFIQAAFTNAELRELLTTDGLLPVVDPEELALCRNEASEAELKKSRMKQRSLDILQKMVANFSELESTSKRILRFHFLRSPLEVLSTQGALTGIRMSRNQLSGEPGKQQATPADASQNLEVSCGLLVRSVGFDILPMAGLPLSSNRVPHRNGCVESAGPGSAGLYVSGWLKRGPTGIIGSNIGDAKETAEKVWKDLSEQTTKEWSEEPLQAMLSSKGSPVVLFEEPWTSCRPRPAEAHGQPLNLRIGLASW</sequence>
<accession>A0AA36IQA7</accession>
<keyword evidence="4" id="KW-0813">Transport</keyword>
<keyword evidence="15" id="KW-1185">Reference proteome</keyword>
<dbReference type="GO" id="GO:0046933">
    <property type="term" value="F:proton-transporting ATP synthase activity, rotational mechanism"/>
    <property type="evidence" value="ECO:0007669"/>
    <property type="project" value="InterPro"/>
</dbReference>
<dbReference type="HAMAP" id="MF_00815">
    <property type="entry name" value="ATP_synth_gamma_bact"/>
    <property type="match status" value="1"/>
</dbReference>
<name>A0AA36IQA7_9DINO</name>
<evidence type="ECO:0000256" key="2">
    <source>
        <dbReference type="ARBA" id="ARBA00004170"/>
    </source>
</evidence>
<dbReference type="InterPro" id="IPR035968">
    <property type="entry name" value="ATP_synth_F1_ATPase_gsu"/>
</dbReference>
<dbReference type="PANTHER" id="PTHR48467">
    <property type="entry name" value="GLUTAMATE SYNTHASE 1 [NADH], CHLOROPLASTIC-LIKE"/>
    <property type="match status" value="1"/>
</dbReference>
<comment type="similarity">
    <text evidence="3">Belongs to the ATPase gamma chain family.</text>
</comment>
<evidence type="ECO:0008006" key="16">
    <source>
        <dbReference type="Google" id="ProtNLM"/>
    </source>
</evidence>